<dbReference type="AlphaFoldDB" id="A0A8J4PKM7"/>
<dbReference type="GO" id="GO:0090729">
    <property type="term" value="F:toxin activity"/>
    <property type="evidence" value="ECO:0007669"/>
    <property type="project" value="InterPro"/>
</dbReference>
<protein>
    <submittedName>
        <fullName evidence="1">Uncharacterized protein</fullName>
    </submittedName>
</protein>
<gene>
    <name evidence="1" type="ORF">CYY_009159</name>
</gene>
<dbReference type="OrthoDB" id="23795at2759"/>
<dbReference type="Proteomes" id="UP000695562">
    <property type="component" value="Unassembled WGS sequence"/>
</dbReference>
<dbReference type="InterPro" id="IPR036716">
    <property type="entry name" value="Pest_crys_N_sf"/>
</dbReference>
<dbReference type="EMBL" id="AJWJ01000646">
    <property type="protein sequence ID" value="KAF2069522.1"/>
    <property type="molecule type" value="Genomic_DNA"/>
</dbReference>
<keyword evidence="2" id="KW-1185">Reference proteome</keyword>
<reference evidence="1" key="1">
    <citation type="submission" date="2020-01" db="EMBL/GenBank/DDBJ databases">
        <title>Development of genomics and gene disruption for Polysphondylium violaceum indicates a role for the polyketide synthase stlB in stalk morphogenesis.</title>
        <authorList>
            <person name="Narita B."/>
            <person name="Kawabe Y."/>
            <person name="Kin K."/>
            <person name="Saito T."/>
            <person name="Gibbs R."/>
            <person name="Kuspa A."/>
            <person name="Muzny D."/>
            <person name="Queller D."/>
            <person name="Richards S."/>
            <person name="Strassman J."/>
            <person name="Sucgang R."/>
            <person name="Worley K."/>
            <person name="Schaap P."/>
        </authorList>
    </citation>
    <scope>NUCLEOTIDE SEQUENCE</scope>
    <source>
        <strain evidence="1">QSvi11</strain>
    </source>
</reference>
<dbReference type="SUPFAM" id="SSF56849">
    <property type="entry name" value="delta-Endotoxin (insectocide), N-terminal domain"/>
    <property type="match status" value="1"/>
</dbReference>
<accession>A0A8J4PKM7</accession>
<proteinExistence type="predicted"/>
<organism evidence="1 2">
    <name type="scientific">Polysphondylium violaceum</name>
    <dbReference type="NCBI Taxonomy" id="133409"/>
    <lineage>
        <taxon>Eukaryota</taxon>
        <taxon>Amoebozoa</taxon>
        <taxon>Evosea</taxon>
        <taxon>Eumycetozoa</taxon>
        <taxon>Dictyostelia</taxon>
        <taxon>Dictyosteliales</taxon>
        <taxon>Dictyosteliaceae</taxon>
        <taxon>Polysphondylium</taxon>
    </lineage>
</organism>
<evidence type="ECO:0000313" key="2">
    <source>
        <dbReference type="Proteomes" id="UP000695562"/>
    </source>
</evidence>
<sequence>MSKLDLTAIEAFSPLASIGRDVLGGEYKLDNDDYFEVIKGTIGCIPVVGSLPTSVFTVFWKKAFPVADPSLRKADFEKRMKKLISDMESKMNKKINDEIVKFCQAKFETLCSSGFGFAEIESIYDKEKREGKASSETVKKYMAANHVSFRNLLLECLIFFSREDKFDLLCKLYLQTVVMYIAFLRDTHFYGLDWGLPENYVNGVDHIKSMESKTHETIELTHGYFSKLFKKLNPPTKIEESETMYVDPDIPMEDPVIQYKCDYRPLLAQMTYSDPTRYNLKQIWLQPTTKEGKVEESNSSENDLSDFNDLESYLYRLPVSKRIYIADFSKMNYMRGSFGEIEFGRNSVNSVTGTVGMISSDSDGLFYKCFYFTEPKNLTFRVLANIDSNA</sequence>
<name>A0A8J4PKM7_9MYCE</name>
<comment type="caution">
    <text evidence="1">The sequence shown here is derived from an EMBL/GenBank/DDBJ whole genome shotgun (WGS) entry which is preliminary data.</text>
</comment>
<dbReference type="PANTHER" id="PTHR35598:SF2">
    <property type="entry name" value="PESTICIDAL CRYSTAL PROTEIN N-TERMINAL DOMAIN-CONTAINING PROTEIN"/>
    <property type="match status" value="1"/>
</dbReference>
<dbReference type="Gene3D" id="1.20.190.10">
    <property type="entry name" value="Pesticidal crystal protein, N-terminal domain"/>
    <property type="match status" value="1"/>
</dbReference>
<evidence type="ECO:0000313" key="1">
    <source>
        <dbReference type="EMBL" id="KAF2069522.1"/>
    </source>
</evidence>
<dbReference type="PANTHER" id="PTHR35598">
    <property type="entry name" value="ENDOTOXIN_N DOMAIN-CONTAINING PROTEIN"/>
    <property type="match status" value="1"/>
</dbReference>